<protein>
    <submittedName>
        <fullName evidence="1">Uncharacterized protein</fullName>
    </submittedName>
</protein>
<dbReference type="EMBL" id="JAPFFF010000042">
    <property type="protein sequence ID" value="KAK8841297.1"/>
    <property type="molecule type" value="Genomic_DNA"/>
</dbReference>
<proteinExistence type="predicted"/>
<sequence>MASSLFEKSDPESDDFDVLIYGLRTVVSATIPSFIKRIVPYSFTNGHNELREIVFLEDSQLQLIDDNALNGVNKLFKKSNSKACSQDWQKCF</sequence>
<evidence type="ECO:0000313" key="2">
    <source>
        <dbReference type="Proteomes" id="UP001470230"/>
    </source>
</evidence>
<keyword evidence="2" id="KW-1185">Reference proteome</keyword>
<name>A0ABR2H4Z4_9EUKA</name>
<dbReference type="Proteomes" id="UP001470230">
    <property type="component" value="Unassembled WGS sequence"/>
</dbReference>
<evidence type="ECO:0000313" key="1">
    <source>
        <dbReference type="EMBL" id="KAK8841297.1"/>
    </source>
</evidence>
<reference evidence="1 2" key="1">
    <citation type="submission" date="2024-04" db="EMBL/GenBank/DDBJ databases">
        <title>Tritrichomonas musculus Genome.</title>
        <authorList>
            <person name="Alves-Ferreira E."/>
            <person name="Grigg M."/>
            <person name="Lorenzi H."/>
            <person name="Galac M."/>
        </authorList>
    </citation>
    <scope>NUCLEOTIDE SEQUENCE [LARGE SCALE GENOMIC DNA]</scope>
    <source>
        <strain evidence="1 2">EAF2021</strain>
    </source>
</reference>
<organism evidence="1 2">
    <name type="scientific">Tritrichomonas musculus</name>
    <dbReference type="NCBI Taxonomy" id="1915356"/>
    <lineage>
        <taxon>Eukaryota</taxon>
        <taxon>Metamonada</taxon>
        <taxon>Parabasalia</taxon>
        <taxon>Tritrichomonadida</taxon>
        <taxon>Tritrichomonadidae</taxon>
        <taxon>Tritrichomonas</taxon>
    </lineage>
</organism>
<accession>A0ABR2H4Z4</accession>
<comment type="caution">
    <text evidence="1">The sequence shown here is derived from an EMBL/GenBank/DDBJ whole genome shotgun (WGS) entry which is preliminary data.</text>
</comment>
<gene>
    <name evidence="1" type="ORF">M9Y10_027500</name>
</gene>